<dbReference type="Pfam" id="PF03109">
    <property type="entry name" value="ABC1"/>
    <property type="match status" value="1"/>
</dbReference>
<evidence type="ECO:0000313" key="4">
    <source>
        <dbReference type="Proteomes" id="UP001601444"/>
    </source>
</evidence>
<name>A0ABW6PXS6_9NOCA</name>
<evidence type="ECO:0000313" key="3">
    <source>
        <dbReference type="EMBL" id="MFF0547097.1"/>
    </source>
</evidence>
<comment type="similarity">
    <text evidence="1">Belongs to the protein kinase superfamily. ADCK protein kinase family.</text>
</comment>
<organism evidence="3 4">
    <name type="scientific">Nocardia thailandica</name>
    <dbReference type="NCBI Taxonomy" id="257275"/>
    <lineage>
        <taxon>Bacteria</taxon>
        <taxon>Bacillati</taxon>
        <taxon>Actinomycetota</taxon>
        <taxon>Actinomycetes</taxon>
        <taxon>Mycobacteriales</taxon>
        <taxon>Nocardiaceae</taxon>
        <taxon>Nocardia</taxon>
    </lineage>
</organism>
<dbReference type="GO" id="GO:0016301">
    <property type="term" value="F:kinase activity"/>
    <property type="evidence" value="ECO:0007669"/>
    <property type="project" value="UniProtKB-KW"/>
</dbReference>
<comment type="caution">
    <text evidence="3">The sequence shown here is derived from an EMBL/GenBank/DDBJ whole genome shotgun (WGS) entry which is preliminary data.</text>
</comment>
<keyword evidence="3" id="KW-0808">Transferase</keyword>
<keyword evidence="4" id="KW-1185">Reference proteome</keyword>
<dbReference type="EC" id="2.7.-.-" evidence="3"/>
<reference evidence="3 4" key="1">
    <citation type="submission" date="2024-10" db="EMBL/GenBank/DDBJ databases">
        <title>The Natural Products Discovery Center: Release of the First 8490 Sequenced Strains for Exploring Actinobacteria Biosynthetic Diversity.</title>
        <authorList>
            <person name="Kalkreuter E."/>
            <person name="Kautsar S.A."/>
            <person name="Yang D."/>
            <person name="Bader C.D."/>
            <person name="Teijaro C.N."/>
            <person name="Fluegel L."/>
            <person name="Davis C.M."/>
            <person name="Simpson J.R."/>
            <person name="Lauterbach L."/>
            <person name="Steele A.D."/>
            <person name="Gui C."/>
            <person name="Meng S."/>
            <person name="Li G."/>
            <person name="Viehrig K."/>
            <person name="Ye F."/>
            <person name="Su P."/>
            <person name="Kiefer A.F."/>
            <person name="Nichols A."/>
            <person name="Cepeda A.J."/>
            <person name="Yan W."/>
            <person name="Fan B."/>
            <person name="Jiang Y."/>
            <person name="Adhikari A."/>
            <person name="Zheng C.-J."/>
            <person name="Schuster L."/>
            <person name="Cowan T.M."/>
            <person name="Smanski M.J."/>
            <person name="Chevrette M.G."/>
            <person name="De Carvalho L.P.S."/>
            <person name="Shen B."/>
        </authorList>
    </citation>
    <scope>NUCLEOTIDE SEQUENCE [LARGE SCALE GENOMIC DNA]</scope>
    <source>
        <strain evidence="3 4">NPDC004045</strain>
    </source>
</reference>
<keyword evidence="3" id="KW-0418">Kinase</keyword>
<dbReference type="InterPro" id="IPR011009">
    <property type="entry name" value="Kinase-like_dom_sf"/>
</dbReference>
<accession>A0ABW6PXS6</accession>
<dbReference type="EMBL" id="JBIAMX010000032">
    <property type="protein sequence ID" value="MFF0547097.1"/>
    <property type="molecule type" value="Genomic_DNA"/>
</dbReference>
<dbReference type="Proteomes" id="UP001601444">
    <property type="component" value="Unassembled WGS sequence"/>
</dbReference>
<dbReference type="PANTHER" id="PTHR10566:SF113">
    <property type="entry name" value="PROTEIN ACTIVITY OF BC1 COMPLEX KINASE 7, CHLOROPLASTIC"/>
    <property type="match status" value="1"/>
</dbReference>
<proteinExistence type="inferred from homology"/>
<gene>
    <name evidence="3" type="ORF">ACFYTF_30100</name>
</gene>
<dbReference type="CDD" id="cd13970">
    <property type="entry name" value="ABC1_ADCK3"/>
    <property type="match status" value="1"/>
</dbReference>
<sequence>MARGARLGRLAAGQAARGLGTRVAMVGRTEQARARLATRASMQTAQQIVTVLGGMKGAAMKLGQMASVLDLDLIPEDSREMFRVKLAELCDSAPEVTFAQMRAVIEADLGPLARTFADFDERPVAAASIGQVYRARLHDGRMVAVKVKYPGVDRAVHADLRNLRFFRNLLGAFLPSAGDVDVLDEISTNIAAELDYRREARSQHRVASRYRDHPFILVPDTIAALCTDNVLVTEFVEGLPFHQTRHLTEAERDRVGELVYRFYITGMFRDGEYCADPHPGNIILAEDGRVGFVDFGLYSTIAPEARELERRVLRAAAEERPDEIEALWRGRGIITEDSAITGEDCLDYVWSASGWHLFDEELTVTPAIATSAVVLATDPRAPDHRAVRRLILPPEHVFSRRAELFTLTCLGRIGASGNWHRLAREWLYDEAPATEIGRGADGWSPGARPR</sequence>
<dbReference type="InterPro" id="IPR004147">
    <property type="entry name" value="ABC1_dom"/>
</dbReference>
<dbReference type="PANTHER" id="PTHR10566">
    <property type="entry name" value="CHAPERONE-ACTIVITY OF BC1 COMPLEX CABC1 -RELATED"/>
    <property type="match status" value="1"/>
</dbReference>
<dbReference type="InterPro" id="IPR050154">
    <property type="entry name" value="UbiB_kinase"/>
</dbReference>
<dbReference type="RefSeq" id="WP_387703248.1">
    <property type="nucleotide sequence ID" value="NZ_JBIAMX010000032.1"/>
</dbReference>
<dbReference type="InterPro" id="IPR034646">
    <property type="entry name" value="ADCK3_dom"/>
</dbReference>
<evidence type="ECO:0000256" key="1">
    <source>
        <dbReference type="ARBA" id="ARBA00009670"/>
    </source>
</evidence>
<evidence type="ECO:0000259" key="2">
    <source>
        <dbReference type="Pfam" id="PF03109"/>
    </source>
</evidence>
<dbReference type="SUPFAM" id="SSF56112">
    <property type="entry name" value="Protein kinase-like (PK-like)"/>
    <property type="match status" value="1"/>
</dbReference>
<protein>
    <submittedName>
        <fullName evidence="3">ABC1 kinase family protein</fullName>
        <ecNumber evidence="3">2.7.-.-</ecNumber>
    </submittedName>
</protein>
<feature type="domain" description="ABC1 atypical kinase-like" evidence="2">
    <location>
        <begin position="89"/>
        <end position="319"/>
    </location>
</feature>